<gene>
    <name evidence="5" type="ORF">EB796_002992</name>
    <name evidence="4" type="ORF">EB796_024006</name>
</gene>
<evidence type="ECO:0000313" key="6">
    <source>
        <dbReference type="Proteomes" id="UP000593567"/>
    </source>
</evidence>
<feature type="chain" id="PRO_5036205933" description="Protein quiver" evidence="3">
    <location>
        <begin position="30"/>
        <end position="161"/>
    </location>
</feature>
<dbReference type="Pfam" id="PF17064">
    <property type="entry name" value="QVR"/>
    <property type="match status" value="1"/>
</dbReference>
<organism evidence="4 6">
    <name type="scientific">Bugula neritina</name>
    <name type="common">Brown bryozoan</name>
    <name type="synonym">Sertularia neritina</name>
    <dbReference type="NCBI Taxonomy" id="10212"/>
    <lineage>
        <taxon>Eukaryota</taxon>
        <taxon>Metazoa</taxon>
        <taxon>Spiralia</taxon>
        <taxon>Lophotrochozoa</taxon>
        <taxon>Bryozoa</taxon>
        <taxon>Gymnolaemata</taxon>
        <taxon>Cheilostomatida</taxon>
        <taxon>Flustrina</taxon>
        <taxon>Buguloidea</taxon>
        <taxon>Bugulidae</taxon>
        <taxon>Bugula</taxon>
    </lineage>
</organism>
<comment type="caution">
    <text evidence="4">The sequence shown here is derived from an EMBL/GenBank/DDBJ whole genome shotgun (WGS) entry which is preliminary data.</text>
</comment>
<dbReference type="GO" id="GO:0030431">
    <property type="term" value="P:sleep"/>
    <property type="evidence" value="ECO:0007669"/>
    <property type="project" value="InterPro"/>
</dbReference>
<evidence type="ECO:0000313" key="4">
    <source>
        <dbReference type="EMBL" id="KAF6017676.1"/>
    </source>
</evidence>
<protein>
    <recommendedName>
        <fullName evidence="7">Protein quiver</fullName>
    </recommendedName>
</protein>
<keyword evidence="1 3" id="KW-0732">Signal</keyword>
<accession>A0A7J7IVT7</accession>
<dbReference type="EMBL" id="VXIV02003367">
    <property type="protein sequence ID" value="KAF6017676.1"/>
    <property type="molecule type" value="Genomic_DNA"/>
</dbReference>
<name>A0A7J7IVT7_BUGNE</name>
<evidence type="ECO:0000313" key="5">
    <source>
        <dbReference type="EMBL" id="KAF6038699.1"/>
    </source>
</evidence>
<dbReference type="EMBL" id="VXIV02000375">
    <property type="protein sequence ID" value="KAF6038699.1"/>
    <property type="molecule type" value="Genomic_DNA"/>
</dbReference>
<reference evidence="4 6" key="1">
    <citation type="submission" date="2019-09" db="EMBL/GenBank/DDBJ databases">
        <authorList>
            <person name="Raiko M."/>
            <person name="Komissarov A."/>
            <person name="Rhodes A."/>
            <person name="Kliver S."/>
            <person name="Lim-Fong G."/>
            <person name="Kwan J."/>
            <person name="O'Brien S.J."/>
            <person name="Lopez J.V."/>
        </authorList>
    </citation>
    <scope>NUCLEOTIDE SEQUENCE [LARGE SCALE GENOMIC DNA]</scope>
    <source>
        <strain evidence="4">Kwan_BN1</strain>
    </source>
</reference>
<evidence type="ECO:0000256" key="3">
    <source>
        <dbReference type="SAM" id="SignalP"/>
    </source>
</evidence>
<proteinExistence type="predicted"/>
<evidence type="ECO:0000256" key="2">
    <source>
        <dbReference type="ARBA" id="ARBA00023180"/>
    </source>
</evidence>
<keyword evidence="6" id="KW-1185">Reference proteome</keyword>
<evidence type="ECO:0000256" key="1">
    <source>
        <dbReference type="ARBA" id="ARBA00022729"/>
    </source>
</evidence>
<dbReference type="OrthoDB" id="75169at2759"/>
<dbReference type="PANTHER" id="PTHR38332:SF2">
    <property type="entry name" value="PROTEIN QUIVER"/>
    <property type="match status" value="1"/>
</dbReference>
<reference evidence="4 6" key="2">
    <citation type="submission" date="2020-06" db="EMBL/GenBank/DDBJ databases">
        <title>Draft genome of Bugula neritina, a colonial animal packing powerful symbionts and potential medicines.</title>
        <authorList>
            <person name="Rayko M."/>
        </authorList>
    </citation>
    <scope>NUCLEOTIDE SEQUENCE [LARGE SCALE GENOMIC DNA]</scope>
    <source>
        <strain evidence="4">Kwan_BN1</strain>
    </source>
</reference>
<dbReference type="PANTHER" id="PTHR38332">
    <property type="entry name" value="PROTEIN CBG11604"/>
    <property type="match status" value="1"/>
</dbReference>
<feature type="signal peptide" evidence="3">
    <location>
        <begin position="1"/>
        <end position="29"/>
    </location>
</feature>
<dbReference type="GO" id="GO:0032222">
    <property type="term" value="P:regulation of synaptic transmission, cholinergic"/>
    <property type="evidence" value="ECO:0007669"/>
    <property type="project" value="InterPro"/>
</dbReference>
<keyword evidence="2" id="KW-0325">Glycoprotein</keyword>
<dbReference type="Proteomes" id="UP000593567">
    <property type="component" value="Unassembled WGS sequence"/>
</dbReference>
<sequence length="161" mass="17483">MTSSRKKISTICAFLAVPLLFLQLSGVEGIGCYVCESINGSDPRCEDVFNAYPDAYQSSCMAPRKNRSGTFPASTCIKFKARKGDHTVYVRGCASKNGEPTTDAEIGALDHCGWSKEITYQGILMRGCLTVCEEDGCNNSNTLTPWFIPIAVACLLSIFKS</sequence>
<dbReference type="InterPro" id="IPR031424">
    <property type="entry name" value="QVR-like"/>
</dbReference>
<dbReference type="AlphaFoldDB" id="A0A7J7IVT7"/>
<evidence type="ECO:0008006" key="7">
    <source>
        <dbReference type="Google" id="ProtNLM"/>
    </source>
</evidence>